<sequence>MGSRMDGWRWLLQVLVSLVVPPPLFMVTHRLFILLCKTGKIPEPHSVLKAWPQVVQASSIVWLSEYLLPGPLMRVAFSSHRTWLF</sequence>
<reference evidence="1" key="1">
    <citation type="submission" date="2014-03" db="EMBL/GenBank/DDBJ databases">
        <title>The sialotranscriptome of Amblyomma triste, Amblyomma parvum and Amblyomma cajennense ticks, uncovered by 454-based RNA-seq.</title>
        <authorList>
            <person name="Garcia G.R."/>
            <person name="Gardinassi L.G."/>
            <person name="Ribeiro J.M."/>
            <person name="Anatriello E."/>
            <person name="Ferreira B.R."/>
            <person name="Moreira H.N."/>
            <person name="Mafra C."/>
            <person name="Olegario M.M."/>
            <person name="Szabo P.J."/>
            <person name="Miranda-Santos I.K."/>
            <person name="Maruyama S.R."/>
        </authorList>
    </citation>
    <scope>NUCLEOTIDE SEQUENCE</scope>
    <source>
        <strain evidence="1">Uberlandia</strain>
        <tissue evidence="1">Salivary glands</tissue>
    </source>
</reference>
<accession>A0A023FD62</accession>
<evidence type="ECO:0000313" key="1">
    <source>
        <dbReference type="EMBL" id="JAC18813.1"/>
    </source>
</evidence>
<name>A0A023FD62_AMBCJ</name>
<dbReference type="AlphaFoldDB" id="A0A023FD62"/>
<proteinExistence type="evidence at transcript level"/>
<dbReference type="EMBL" id="GBBK01005669">
    <property type="protein sequence ID" value="JAC18813.1"/>
    <property type="molecule type" value="mRNA"/>
</dbReference>
<protein>
    <submittedName>
        <fullName evidence="1">Putative secreted protein</fullName>
    </submittedName>
</protein>
<organism evidence="1">
    <name type="scientific">Amblyomma cajennense</name>
    <name type="common">Cayenne tick</name>
    <name type="synonym">Acarus cajennensis</name>
    <dbReference type="NCBI Taxonomy" id="34607"/>
    <lineage>
        <taxon>Eukaryota</taxon>
        <taxon>Metazoa</taxon>
        <taxon>Ecdysozoa</taxon>
        <taxon>Arthropoda</taxon>
        <taxon>Chelicerata</taxon>
        <taxon>Arachnida</taxon>
        <taxon>Acari</taxon>
        <taxon>Parasitiformes</taxon>
        <taxon>Ixodida</taxon>
        <taxon>Ixodoidea</taxon>
        <taxon>Ixodidae</taxon>
        <taxon>Amblyomminae</taxon>
        <taxon>Amblyomma</taxon>
    </lineage>
</organism>